<accession>A0A0A9X1B9</accession>
<dbReference type="EMBL" id="GBHO01029815">
    <property type="protein sequence ID" value="JAG13789.1"/>
    <property type="molecule type" value="Transcribed_RNA"/>
</dbReference>
<keyword evidence="1" id="KW-0413">Isomerase</keyword>
<protein>
    <submittedName>
        <fullName evidence="1">Type 2 DNA topoisomerase 6 subunit B</fullName>
    </submittedName>
</protein>
<organism evidence="1">
    <name type="scientific">Lygus hesperus</name>
    <name type="common">Western plant bug</name>
    <dbReference type="NCBI Taxonomy" id="30085"/>
    <lineage>
        <taxon>Eukaryota</taxon>
        <taxon>Metazoa</taxon>
        <taxon>Ecdysozoa</taxon>
        <taxon>Arthropoda</taxon>
        <taxon>Hexapoda</taxon>
        <taxon>Insecta</taxon>
        <taxon>Pterygota</taxon>
        <taxon>Neoptera</taxon>
        <taxon>Paraneoptera</taxon>
        <taxon>Hemiptera</taxon>
        <taxon>Heteroptera</taxon>
        <taxon>Panheteroptera</taxon>
        <taxon>Cimicomorpha</taxon>
        <taxon>Miridae</taxon>
        <taxon>Mirini</taxon>
        <taxon>Lygus</taxon>
    </lineage>
</organism>
<gene>
    <name evidence="1" type="primary">top6B_0</name>
    <name evidence="1" type="ORF">CM83_15607</name>
</gene>
<evidence type="ECO:0000313" key="1">
    <source>
        <dbReference type="EMBL" id="JAG13789.1"/>
    </source>
</evidence>
<reference evidence="1" key="2">
    <citation type="submission" date="2014-07" db="EMBL/GenBank/DDBJ databases">
        <authorList>
            <person name="Hull J."/>
        </authorList>
    </citation>
    <scope>NUCLEOTIDE SEQUENCE</scope>
</reference>
<reference evidence="1" key="1">
    <citation type="journal article" date="2014" name="PLoS ONE">
        <title>Transcriptome-Based Identification of ABC Transporters in the Western Tarnished Plant Bug Lygus hesperus.</title>
        <authorList>
            <person name="Hull J.J."/>
            <person name="Chaney K."/>
            <person name="Geib S.M."/>
            <person name="Fabrick J.A."/>
            <person name="Brent C.S."/>
            <person name="Walsh D."/>
            <person name="Lavine L.C."/>
        </authorList>
    </citation>
    <scope>NUCLEOTIDE SEQUENCE</scope>
</reference>
<proteinExistence type="predicted"/>
<dbReference type="GO" id="GO:0016853">
    <property type="term" value="F:isomerase activity"/>
    <property type="evidence" value="ECO:0007669"/>
    <property type="project" value="UniProtKB-KW"/>
</dbReference>
<dbReference type="AlphaFoldDB" id="A0A0A9X1B9"/>
<sequence length="137" mass="14766">MSCNKDAVYSDLHAQRVEGYLRKGLGYVADPAGAVCDDVKTSAEDQGAVRGTAATAVDRGDDEERSRCNSDVRYGSVCTIKNGWREEPAKITTDGGVCCTKVGAAAVKEVKGRKKTVRRKYLCMQQPSPVNIHRGSP</sequence>
<name>A0A0A9X1B9_LYGHE</name>